<keyword evidence="5 7" id="KW-1133">Transmembrane helix</keyword>
<comment type="subcellular location">
    <subcellularLocation>
        <location evidence="1">Cell membrane</location>
        <topology evidence="1">Multi-pass membrane protein</topology>
    </subcellularLocation>
</comment>
<dbReference type="RefSeq" id="WP_369271904.1">
    <property type="nucleotide sequence ID" value="NZ_CP163432.1"/>
</dbReference>
<keyword evidence="3" id="KW-1003">Cell membrane</keyword>
<protein>
    <submittedName>
        <fullName evidence="9">MDR family MFS transporter</fullName>
    </submittedName>
</protein>
<dbReference type="InterPro" id="IPR011701">
    <property type="entry name" value="MFS"/>
</dbReference>
<accession>A0AB39N1A8</accession>
<feature type="transmembrane region" description="Helical" evidence="7">
    <location>
        <begin position="110"/>
        <end position="128"/>
    </location>
</feature>
<dbReference type="SUPFAM" id="SSF103473">
    <property type="entry name" value="MFS general substrate transporter"/>
    <property type="match status" value="1"/>
</dbReference>
<feature type="transmembrane region" description="Helical" evidence="7">
    <location>
        <begin position="86"/>
        <end position="104"/>
    </location>
</feature>
<feature type="transmembrane region" description="Helical" evidence="7">
    <location>
        <begin position="348"/>
        <end position="368"/>
    </location>
</feature>
<evidence type="ECO:0000256" key="6">
    <source>
        <dbReference type="ARBA" id="ARBA00023136"/>
    </source>
</evidence>
<dbReference type="GO" id="GO:0022857">
    <property type="term" value="F:transmembrane transporter activity"/>
    <property type="evidence" value="ECO:0007669"/>
    <property type="project" value="InterPro"/>
</dbReference>
<dbReference type="AlphaFoldDB" id="A0AB39N1A8"/>
<evidence type="ECO:0000256" key="3">
    <source>
        <dbReference type="ARBA" id="ARBA00022475"/>
    </source>
</evidence>
<evidence type="ECO:0000259" key="8">
    <source>
        <dbReference type="PROSITE" id="PS50850"/>
    </source>
</evidence>
<feature type="transmembrane region" description="Helical" evidence="7">
    <location>
        <begin position="149"/>
        <end position="167"/>
    </location>
</feature>
<dbReference type="GO" id="GO:0005886">
    <property type="term" value="C:plasma membrane"/>
    <property type="evidence" value="ECO:0007669"/>
    <property type="project" value="UniProtKB-SubCell"/>
</dbReference>
<evidence type="ECO:0000313" key="9">
    <source>
        <dbReference type="EMBL" id="XDQ11679.1"/>
    </source>
</evidence>
<proteinExistence type="predicted"/>
<gene>
    <name evidence="9" type="ORF">AB5J55_19400</name>
</gene>
<feature type="transmembrane region" description="Helical" evidence="7">
    <location>
        <begin position="257"/>
        <end position="275"/>
    </location>
</feature>
<organism evidence="9">
    <name type="scientific">Streptomyces sp. R11</name>
    <dbReference type="NCBI Taxonomy" id="3238625"/>
    <lineage>
        <taxon>Bacteria</taxon>
        <taxon>Bacillati</taxon>
        <taxon>Actinomycetota</taxon>
        <taxon>Actinomycetes</taxon>
        <taxon>Kitasatosporales</taxon>
        <taxon>Streptomycetaceae</taxon>
        <taxon>Streptomyces</taxon>
    </lineage>
</organism>
<sequence length="420" mass="44214">MPLAALRRATRETVSGLPREFWWLWTSTLVNRLGAFVATFMALYLTLDRGYSATYAGLVAALHGLGGVVSSIGAGVMTDRLGRRPTLLVAQASTAVSVAVLGFVHHPVAIAAVAFVVGAASNASRPAVQAMMADIVRPEDRVRAFSLNYWAINLGFAISSMAAGFIAEVSYLAGFLIEAGMTAVCAVVVFVKLPESRPERTKAEKAGQDEVRLGTVLRDRRFMSVVGLSFLVALIFQQGSVGLPVAMGEAGFSAADYGLAIAVNGVLIVALQIPVTRFIERRDTGRILIVSSLLAGYGFGLTAFAGSVGVFALTVCVWTLGEMLNAPTQTGLVVRLSPTQGRGRYQGMYTMSWSVAALVAPLMSGLVIDRFGAEWLWGLCAVVGTAAAIGYGSLMRRLPMEEPATAGSTADAKPEVSPAA</sequence>
<name>A0AB39N1A8_9ACTN</name>
<keyword evidence="2" id="KW-0813">Transport</keyword>
<feature type="transmembrane region" description="Helical" evidence="7">
    <location>
        <begin position="222"/>
        <end position="245"/>
    </location>
</feature>
<keyword evidence="6 7" id="KW-0472">Membrane</keyword>
<dbReference type="Pfam" id="PF07690">
    <property type="entry name" value="MFS_1"/>
    <property type="match status" value="1"/>
</dbReference>
<dbReference type="PROSITE" id="PS50850">
    <property type="entry name" value="MFS"/>
    <property type="match status" value="1"/>
</dbReference>
<evidence type="ECO:0000256" key="2">
    <source>
        <dbReference type="ARBA" id="ARBA00022448"/>
    </source>
</evidence>
<feature type="transmembrane region" description="Helical" evidence="7">
    <location>
        <begin position="21"/>
        <end position="47"/>
    </location>
</feature>
<dbReference type="CDD" id="cd17329">
    <property type="entry name" value="MFS_MdtH_MDR_like"/>
    <property type="match status" value="1"/>
</dbReference>
<dbReference type="InterPro" id="IPR036259">
    <property type="entry name" value="MFS_trans_sf"/>
</dbReference>
<evidence type="ECO:0000256" key="7">
    <source>
        <dbReference type="SAM" id="Phobius"/>
    </source>
</evidence>
<dbReference type="PANTHER" id="PTHR23517:SF2">
    <property type="entry name" value="MULTIDRUG RESISTANCE PROTEIN MDTH"/>
    <property type="match status" value="1"/>
</dbReference>
<feature type="transmembrane region" description="Helical" evidence="7">
    <location>
        <begin position="375"/>
        <end position="394"/>
    </location>
</feature>
<feature type="transmembrane region" description="Helical" evidence="7">
    <location>
        <begin position="53"/>
        <end position="74"/>
    </location>
</feature>
<dbReference type="Gene3D" id="1.20.1250.20">
    <property type="entry name" value="MFS general substrate transporter like domains"/>
    <property type="match status" value="1"/>
</dbReference>
<reference evidence="9" key="1">
    <citation type="submission" date="2024-07" db="EMBL/GenBank/DDBJ databases">
        <authorList>
            <person name="Yu S.T."/>
        </authorList>
    </citation>
    <scope>NUCLEOTIDE SEQUENCE</scope>
    <source>
        <strain evidence="9">R11</strain>
    </source>
</reference>
<keyword evidence="4 7" id="KW-0812">Transmembrane</keyword>
<feature type="transmembrane region" description="Helical" evidence="7">
    <location>
        <begin position="173"/>
        <end position="193"/>
    </location>
</feature>
<feature type="domain" description="Major facilitator superfamily (MFS) profile" evidence="8">
    <location>
        <begin position="20"/>
        <end position="396"/>
    </location>
</feature>
<evidence type="ECO:0000256" key="5">
    <source>
        <dbReference type="ARBA" id="ARBA00022989"/>
    </source>
</evidence>
<evidence type="ECO:0000256" key="1">
    <source>
        <dbReference type="ARBA" id="ARBA00004651"/>
    </source>
</evidence>
<evidence type="ECO:0000256" key="4">
    <source>
        <dbReference type="ARBA" id="ARBA00022692"/>
    </source>
</evidence>
<feature type="transmembrane region" description="Helical" evidence="7">
    <location>
        <begin position="287"/>
        <end position="320"/>
    </location>
</feature>
<dbReference type="InterPro" id="IPR020846">
    <property type="entry name" value="MFS_dom"/>
</dbReference>
<dbReference type="PANTHER" id="PTHR23517">
    <property type="entry name" value="RESISTANCE PROTEIN MDTM, PUTATIVE-RELATED-RELATED"/>
    <property type="match status" value="1"/>
</dbReference>
<dbReference type="InterPro" id="IPR050171">
    <property type="entry name" value="MFS_Transporters"/>
</dbReference>
<dbReference type="EMBL" id="CP163432">
    <property type="protein sequence ID" value="XDQ11679.1"/>
    <property type="molecule type" value="Genomic_DNA"/>
</dbReference>